<proteinExistence type="predicted"/>
<gene>
    <name evidence="1" type="ORF">Patl1_08298</name>
</gene>
<protein>
    <submittedName>
        <fullName evidence="1">Uncharacterized protein</fullName>
    </submittedName>
</protein>
<name>A0ACC1AJ58_9ROSI</name>
<organism evidence="1 2">
    <name type="scientific">Pistacia atlantica</name>
    <dbReference type="NCBI Taxonomy" id="434234"/>
    <lineage>
        <taxon>Eukaryota</taxon>
        <taxon>Viridiplantae</taxon>
        <taxon>Streptophyta</taxon>
        <taxon>Embryophyta</taxon>
        <taxon>Tracheophyta</taxon>
        <taxon>Spermatophyta</taxon>
        <taxon>Magnoliopsida</taxon>
        <taxon>eudicotyledons</taxon>
        <taxon>Gunneridae</taxon>
        <taxon>Pentapetalae</taxon>
        <taxon>rosids</taxon>
        <taxon>malvids</taxon>
        <taxon>Sapindales</taxon>
        <taxon>Anacardiaceae</taxon>
        <taxon>Pistacia</taxon>
    </lineage>
</organism>
<dbReference type="EMBL" id="CM047906">
    <property type="protein sequence ID" value="KAJ0086710.1"/>
    <property type="molecule type" value="Genomic_DNA"/>
</dbReference>
<accession>A0ACC1AJ58</accession>
<evidence type="ECO:0000313" key="2">
    <source>
        <dbReference type="Proteomes" id="UP001164250"/>
    </source>
</evidence>
<comment type="caution">
    <text evidence="1">The sequence shown here is derived from an EMBL/GenBank/DDBJ whole genome shotgun (WGS) entry which is preliminary data.</text>
</comment>
<evidence type="ECO:0000313" key="1">
    <source>
        <dbReference type="EMBL" id="KAJ0086710.1"/>
    </source>
</evidence>
<keyword evidence="2" id="KW-1185">Reference proteome</keyword>
<reference evidence="2" key="1">
    <citation type="journal article" date="2023" name="G3 (Bethesda)">
        <title>Genome assembly and association tests identify interacting loci associated with vigor, precocity, and sex in interspecific pistachio rootstocks.</title>
        <authorList>
            <person name="Palmer W."/>
            <person name="Jacygrad E."/>
            <person name="Sagayaradj S."/>
            <person name="Cavanaugh K."/>
            <person name="Han R."/>
            <person name="Bertier L."/>
            <person name="Beede B."/>
            <person name="Kafkas S."/>
            <person name="Golino D."/>
            <person name="Preece J."/>
            <person name="Michelmore R."/>
        </authorList>
    </citation>
    <scope>NUCLEOTIDE SEQUENCE [LARGE SCALE GENOMIC DNA]</scope>
</reference>
<dbReference type="Proteomes" id="UP001164250">
    <property type="component" value="Chromosome 10"/>
</dbReference>
<sequence length="197" mass="22957">MGFECNYYSRVWRVGDHKERGDYAVIGLLPHEMFQKTCHLMFDLHQSNSVDHLVSSFTRKLFHHHQQNYSPLQARVQEQFTAVPLQQQLTVIDKIKDFANSLLQDSANPRHRAIQICICFVIERRINISKSTVEGLETVRSEGCLVEIECVICFEKFENGEEITRLPCYHLFHGDCISKWLQRSITCPLCRYGLPVN</sequence>